<dbReference type="Proteomes" id="UP000467193">
    <property type="component" value="Chromosome"/>
</dbReference>
<reference evidence="1 2" key="1">
    <citation type="journal article" date="2019" name="Emerg. Microbes Infect.">
        <title>Comprehensive subspecies identification of 175 nontuberculous mycobacteria species based on 7547 genomic profiles.</title>
        <authorList>
            <person name="Matsumoto Y."/>
            <person name="Kinjo T."/>
            <person name="Motooka D."/>
            <person name="Nabeya D."/>
            <person name="Jung N."/>
            <person name="Uechi K."/>
            <person name="Horii T."/>
            <person name="Iida T."/>
            <person name="Fujita J."/>
            <person name="Nakamura S."/>
        </authorList>
    </citation>
    <scope>NUCLEOTIDE SEQUENCE [LARGE SCALE GENOMIC DNA]</scope>
    <source>
        <strain evidence="1 2">JCM 17899</strain>
    </source>
</reference>
<dbReference type="EMBL" id="AP022588">
    <property type="protein sequence ID" value="BBY26688.1"/>
    <property type="molecule type" value="Genomic_DNA"/>
</dbReference>
<name>A0A7I7QK42_9MYCO</name>
<keyword evidence="2" id="KW-1185">Reference proteome</keyword>
<evidence type="ECO:0000313" key="1">
    <source>
        <dbReference type="EMBL" id="BBY26688.1"/>
    </source>
</evidence>
<protein>
    <submittedName>
        <fullName evidence="1">Uncharacterized protein</fullName>
    </submittedName>
</protein>
<organism evidence="1 2">
    <name type="scientific">Mycolicibacterium sediminis</name>
    <dbReference type="NCBI Taxonomy" id="1286180"/>
    <lineage>
        <taxon>Bacteria</taxon>
        <taxon>Bacillati</taxon>
        <taxon>Actinomycetota</taxon>
        <taxon>Actinomycetes</taxon>
        <taxon>Mycobacteriales</taxon>
        <taxon>Mycobacteriaceae</taxon>
        <taxon>Mycolicibacterium</taxon>
    </lineage>
</organism>
<dbReference type="KEGG" id="msei:MSEDJ_07840"/>
<dbReference type="RefSeq" id="WP_163795689.1">
    <property type="nucleotide sequence ID" value="NZ_AP022588.1"/>
</dbReference>
<proteinExistence type="predicted"/>
<accession>A0A7I7QK42</accession>
<dbReference type="AlphaFoldDB" id="A0A7I7QK42"/>
<evidence type="ECO:0000313" key="2">
    <source>
        <dbReference type="Proteomes" id="UP000467193"/>
    </source>
</evidence>
<sequence length="122" mass="13768">MRDRDVFRQVETLRHRDATSSVSRPALEVHARAVARASESVRPSFVSDTDLDAIADPRVSTMAALELCLDGLWRRADDGYVITDVDYVADVLADAGRPRAWRTLSTLARRVWIELNSDRFIP</sequence>
<gene>
    <name evidence="1" type="ORF">MSEDJ_07840</name>
</gene>